<name>H8YYZ3_9GAMM</name>
<dbReference type="InterPro" id="IPR011335">
    <property type="entry name" value="Restrct_endonuc-II-like"/>
</dbReference>
<dbReference type="Proteomes" id="UP000002964">
    <property type="component" value="Unassembled WGS sequence"/>
</dbReference>
<keyword evidence="3" id="KW-1185">Reference proteome</keyword>
<evidence type="ECO:0000313" key="3">
    <source>
        <dbReference type="Proteomes" id="UP000002964"/>
    </source>
</evidence>
<proteinExistence type="predicted"/>
<accession>H8YYZ3</accession>
<dbReference type="Gene3D" id="3.90.1570.10">
    <property type="entry name" value="tt1808, chain A"/>
    <property type="match status" value="1"/>
</dbReference>
<sequence>MPALACQLTPYDQLEALPEGLTGEILNGQLHTQPRPSGRHGRASVLLDRALGRSYDDGDAGPGGWWILIEPEVHFIRDTEVAVPDLAGWRRQRMPQIPDGHRFEVVPDWVCEILSPSTESKDRNIKMPLYAHYGVPHAWLLDPRQRRLEAYALETQGQQPSGWRLLLEAGGTECVQAPPFSELALELDALWV</sequence>
<gene>
    <name evidence="2" type="ORF">Thi970DRAFT_02156</name>
</gene>
<dbReference type="InterPro" id="IPR012296">
    <property type="entry name" value="Nuclease_put_TT1808"/>
</dbReference>
<dbReference type="eggNOG" id="COG4636">
    <property type="taxonomic scope" value="Bacteria"/>
</dbReference>
<feature type="domain" description="Putative restriction endonuclease" evidence="1">
    <location>
        <begin position="11"/>
        <end position="158"/>
    </location>
</feature>
<dbReference type="HOGENOM" id="CLU_076312_1_0_6"/>
<dbReference type="AlphaFoldDB" id="H8YYZ3"/>
<evidence type="ECO:0000313" key="2">
    <source>
        <dbReference type="EMBL" id="EIC21920.1"/>
    </source>
</evidence>
<reference evidence="2 3" key="2">
    <citation type="submission" date="2011-11" db="EMBL/GenBank/DDBJ databases">
        <authorList>
            <consortium name="US DOE Joint Genome Institute"/>
            <person name="Lucas S."/>
            <person name="Han J."/>
            <person name="Lapidus A."/>
            <person name="Cheng J.-F."/>
            <person name="Goodwin L."/>
            <person name="Pitluck S."/>
            <person name="Peters L."/>
            <person name="Ovchinnikova G."/>
            <person name="Zhang X."/>
            <person name="Detter J.C."/>
            <person name="Han C."/>
            <person name="Tapia R."/>
            <person name="Land M."/>
            <person name="Hauser L."/>
            <person name="Kyrpides N."/>
            <person name="Ivanova N."/>
            <person name="Pagani I."/>
            <person name="Vogl K."/>
            <person name="Liu Z."/>
            <person name="Overmann J."/>
            <person name="Frigaard N.-U."/>
            <person name="Bryant D."/>
            <person name="Woyke T."/>
        </authorList>
    </citation>
    <scope>NUCLEOTIDE SEQUENCE [LARGE SCALE GENOMIC DNA]</scope>
    <source>
        <strain evidence="2 3">970</strain>
    </source>
</reference>
<dbReference type="Pfam" id="PF05685">
    <property type="entry name" value="Uma2"/>
    <property type="match status" value="1"/>
</dbReference>
<dbReference type="STRING" id="631362.Thi970DRAFT_02156"/>
<evidence type="ECO:0000259" key="1">
    <source>
        <dbReference type="Pfam" id="PF05685"/>
    </source>
</evidence>
<dbReference type="OrthoDB" id="461333at2"/>
<protein>
    <recommendedName>
        <fullName evidence="1">Putative restriction endonuclease domain-containing protein</fullName>
    </recommendedName>
</protein>
<dbReference type="RefSeq" id="WP_009148504.1">
    <property type="nucleotide sequence ID" value="NZ_CP121471.1"/>
</dbReference>
<dbReference type="InterPro" id="IPR008538">
    <property type="entry name" value="Uma2"/>
</dbReference>
<reference evidence="3" key="1">
    <citation type="submission" date="2011-06" db="EMBL/GenBank/DDBJ databases">
        <authorList>
            <consortium name="US DOE Joint Genome Institute (JGI-PGF)"/>
            <person name="Lucas S."/>
            <person name="Han J."/>
            <person name="Lapidus A."/>
            <person name="Cheng J.-F."/>
            <person name="Goodwin L."/>
            <person name="Pitluck S."/>
            <person name="Peters L."/>
            <person name="Land M.L."/>
            <person name="Hauser L."/>
            <person name="Vogl K."/>
            <person name="Liu Z."/>
            <person name="Overmann J."/>
            <person name="Frigaard N.-U."/>
            <person name="Bryant D.A."/>
            <person name="Woyke T.J."/>
        </authorList>
    </citation>
    <scope>NUCLEOTIDE SEQUENCE [LARGE SCALE GENOMIC DNA]</scope>
    <source>
        <strain evidence="3">970</strain>
    </source>
</reference>
<dbReference type="CDD" id="cd06260">
    <property type="entry name" value="DUF820-like"/>
    <property type="match status" value="1"/>
</dbReference>
<dbReference type="SUPFAM" id="SSF52980">
    <property type="entry name" value="Restriction endonuclease-like"/>
    <property type="match status" value="1"/>
</dbReference>
<dbReference type="EMBL" id="JH603169">
    <property type="protein sequence ID" value="EIC21920.1"/>
    <property type="molecule type" value="Genomic_DNA"/>
</dbReference>
<organism evidence="2 3">
    <name type="scientific">Thiorhodovibrio frisius</name>
    <dbReference type="NCBI Taxonomy" id="631362"/>
    <lineage>
        <taxon>Bacteria</taxon>
        <taxon>Pseudomonadati</taxon>
        <taxon>Pseudomonadota</taxon>
        <taxon>Gammaproteobacteria</taxon>
        <taxon>Chromatiales</taxon>
        <taxon>Chromatiaceae</taxon>
        <taxon>Thiorhodovibrio</taxon>
    </lineage>
</organism>
<dbReference type="PANTHER" id="PTHR34107:SF4">
    <property type="entry name" value="SLL1222 PROTEIN"/>
    <property type="match status" value="1"/>
</dbReference>
<dbReference type="PANTHER" id="PTHR34107">
    <property type="entry name" value="SLL0198 PROTEIN-RELATED"/>
    <property type="match status" value="1"/>
</dbReference>